<feature type="compositionally biased region" description="Polar residues" evidence="1">
    <location>
        <begin position="444"/>
        <end position="456"/>
    </location>
</feature>
<name>A0A8H3PGY9_9LECA</name>
<evidence type="ECO:0000256" key="1">
    <source>
        <dbReference type="SAM" id="MobiDB-lite"/>
    </source>
</evidence>
<evidence type="ECO:0008006" key="4">
    <source>
        <dbReference type="Google" id="ProtNLM"/>
    </source>
</evidence>
<dbReference type="OrthoDB" id="5304354at2759"/>
<keyword evidence="3" id="KW-1185">Reference proteome</keyword>
<evidence type="ECO:0000313" key="2">
    <source>
        <dbReference type="EMBL" id="CAF9940069.1"/>
    </source>
</evidence>
<protein>
    <recommendedName>
        <fullName evidence="4">F-box domain-containing protein</fullName>
    </recommendedName>
</protein>
<feature type="region of interest" description="Disordered" evidence="1">
    <location>
        <begin position="433"/>
        <end position="456"/>
    </location>
</feature>
<reference evidence="2" key="1">
    <citation type="submission" date="2021-03" db="EMBL/GenBank/DDBJ databases">
        <authorList>
            <person name="Tagirdzhanova G."/>
        </authorList>
    </citation>
    <scope>NUCLEOTIDE SEQUENCE</scope>
</reference>
<accession>A0A8H3PGY9</accession>
<dbReference type="AlphaFoldDB" id="A0A8H3PGY9"/>
<evidence type="ECO:0000313" key="3">
    <source>
        <dbReference type="Proteomes" id="UP000664534"/>
    </source>
</evidence>
<gene>
    <name evidence="2" type="ORF">IMSHALPRED_001737</name>
</gene>
<comment type="caution">
    <text evidence="2">The sequence shown here is derived from an EMBL/GenBank/DDBJ whole genome shotgun (WGS) entry which is preliminary data.</text>
</comment>
<dbReference type="EMBL" id="CAJPDT010000127">
    <property type="protein sequence ID" value="CAF9940069.1"/>
    <property type="molecule type" value="Genomic_DNA"/>
</dbReference>
<organism evidence="2 3">
    <name type="scientific">Imshaugia aleurites</name>
    <dbReference type="NCBI Taxonomy" id="172621"/>
    <lineage>
        <taxon>Eukaryota</taxon>
        <taxon>Fungi</taxon>
        <taxon>Dikarya</taxon>
        <taxon>Ascomycota</taxon>
        <taxon>Pezizomycotina</taxon>
        <taxon>Lecanoromycetes</taxon>
        <taxon>OSLEUM clade</taxon>
        <taxon>Lecanoromycetidae</taxon>
        <taxon>Lecanorales</taxon>
        <taxon>Lecanorineae</taxon>
        <taxon>Parmeliaceae</taxon>
        <taxon>Imshaugia</taxon>
    </lineage>
</organism>
<proteinExistence type="predicted"/>
<sequence>MVWFSDLSKELILLIWDLVELEDIYSFSTVTKEVYLLTYELLREHFRLKKRLTIISNVGLKPGEHGVFGRILKEVLLNPQAALYPSILKVDIGEVESGERGEHFHGTVSESDLELFKQVIRDTTNESEEDMEEFWLADIDEGREEPLVALLLLLLPNLREIDFGTYLTGSLCMNIALRTIMDDENSCPLRKLRSVNLRCTGNDDDDMLDFELVRLFAILPSVTSIYGYNVGSYPDDLPQNSIYTFEKTNVTDLTFVQCRIDPKSMFEFLSTTENLQIFFYSPRGDSRIFDPFWIRTALLANARYTLKALTILADGYPRSFIGSLEEFYYLESVKMDVWLLIADPPTWSHKPSTILPSSIVNIMIHIKHLSDRECCRASIRDIADRPTHFESLKTIVVVCAAGIPASSIFNETVSLVLKGRGVRLSFATEDEPDDAEIDFDGESHTSSISQALQTSS</sequence>
<dbReference type="Proteomes" id="UP000664534">
    <property type="component" value="Unassembled WGS sequence"/>
</dbReference>